<evidence type="ECO:0000256" key="3">
    <source>
        <dbReference type="ARBA" id="ARBA00022741"/>
    </source>
</evidence>
<proteinExistence type="inferred from homology"/>
<dbReference type="FunFam" id="3.10.110.10:FF:000037">
    <property type="entry name" value="ubiquitin-conjugating enzyme E2 27"/>
    <property type="match status" value="1"/>
</dbReference>
<dbReference type="Proteomes" id="UP000324748">
    <property type="component" value="Unassembled WGS sequence"/>
</dbReference>
<feature type="compositionally biased region" description="Low complexity" evidence="10">
    <location>
        <begin position="256"/>
        <end position="269"/>
    </location>
</feature>
<dbReference type="InterPro" id="IPR016135">
    <property type="entry name" value="UBQ-conjugating_enzyme/RWD"/>
</dbReference>
<keyword evidence="3 9" id="KW-0547">Nucleotide-binding</keyword>
<evidence type="ECO:0000256" key="9">
    <source>
        <dbReference type="RuleBase" id="RU362109"/>
    </source>
</evidence>
<evidence type="ECO:0000256" key="6">
    <source>
        <dbReference type="ARBA" id="ARBA00072431"/>
    </source>
</evidence>
<feature type="compositionally biased region" description="Basic and acidic residues" evidence="10">
    <location>
        <begin position="1"/>
        <end position="17"/>
    </location>
</feature>
<feature type="active site" description="Glycyl thioester intermediate" evidence="8">
    <location>
        <position position="152"/>
    </location>
</feature>
<evidence type="ECO:0000256" key="7">
    <source>
        <dbReference type="ARBA" id="ARBA00077197"/>
    </source>
</evidence>
<sequence length="350" mass="38017">MSQKLGELRGRDSEFKKKNTPPTSANEDTYSTHTNSVFGTISQRGRETVIRETQGLGYRSTTEMASRNKRVMKEIQDCQRESASTQINIKMVGDDLSNLRGQFPGPPNSPYEGGTFEVAIEVPPRYPFEPLKMKFITKVYHPNVSSQSGAICLDILKDAWSPVLTLKTTLVSLQSLLCSPEPNDPQDAEVAKVYLSDRSVYERTARYWTEMYASGGTKKPSGSTASEHRPTTSTPSQSTAAAAAVAAIGGGGGGTSKSTTSTGQQQGSTRLKSSAPSAEIAGRSLSNEAEEQIVTFGLDRPTVNRFQAMGFAPDLVIKTLIELKFQPPYSNNFSSQIPDDELLEALLLAQ</sequence>
<feature type="domain" description="UBC core" evidence="11">
    <location>
        <begin position="66"/>
        <end position="214"/>
    </location>
</feature>
<keyword evidence="5 9" id="KW-0067">ATP-binding</keyword>
<feature type="compositionally biased region" description="Low complexity" evidence="10">
    <location>
        <begin position="231"/>
        <end position="247"/>
    </location>
</feature>
<dbReference type="GO" id="GO:0005524">
    <property type="term" value="F:ATP binding"/>
    <property type="evidence" value="ECO:0007669"/>
    <property type="project" value="UniProtKB-UniRule"/>
</dbReference>
<dbReference type="Pfam" id="PF00179">
    <property type="entry name" value="UQ_con"/>
    <property type="match status" value="1"/>
</dbReference>
<gene>
    <name evidence="12" type="ORF">PGT21_011404</name>
    <name evidence="13" type="ORF">PGTUg99_005200</name>
</gene>
<evidence type="ECO:0000256" key="4">
    <source>
        <dbReference type="ARBA" id="ARBA00022786"/>
    </source>
</evidence>
<dbReference type="AlphaFoldDB" id="A0A5B0LPH1"/>
<name>A0A5B0LPH1_PUCGR</name>
<feature type="compositionally biased region" description="Polar residues" evidence="10">
    <location>
        <begin position="20"/>
        <end position="35"/>
    </location>
</feature>
<evidence type="ECO:0000259" key="11">
    <source>
        <dbReference type="PROSITE" id="PS50127"/>
    </source>
</evidence>
<protein>
    <recommendedName>
        <fullName evidence="6">Ubiquitin-conjugating enzyme E2 1</fullName>
        <ecNumber evidence="1">2.3.2.23</ecNumber>
    </recommendedName>
    <alternativeName>
        <fullName evidence="7">E2 ubiquitin-conjugating enzyme 1</fullName>
    </alternativeName>
</protein>
<evidence type="ECO:0000313" key="13">
    <source>
        <dbReference type="EMBL" id="KAA1070892.1"/>
    </source>
</evidence>
<keyword evidence="14" id="KW-1185">Reference proteome</keyword>
<accession>A0A5B0LPH1</accession>
<feature type="region of interest" description="Disordered" evidence="10">
    <location>
        <begin position="213"/>
        <end position="283"/>
    </location>
</feature>
<dbReference type="PROSITE" id="PS50127">
    <property type="entry name" value="UBC_2"/>
    <property type="match status" value="1"/>
</dbReference>
<evidence type="ECO:0000313" key="12">
    <source>
        <dbReference type="EMBL" id="KAA1065823.1"/>
    </source>
</evidence>
<evidence type="ECO:0000313" key="15">
    <source>
        <dbReference type="Proteomes" id="UP000325313"/>
    </source>
</evidence>
<reference evidence="14 15" key="1">
    <citation type="submission" date="2019-05" db="EMBL/GenBank/DDBJ databases">
        <title>Emergence of the Ug99 lineage of the wheat stem rust pathogen through somatic hybridization.</title>
        <authorList>
            <person name="Li F."/>
            <person name="Upadhyaya N.M."/>
            <person name="Sperschneider J."/>
            <person name="Matny O."/>
            <person name="Nguyen-Phuc H."/>
            <person name="Mago R."/>
            <person name="Raley C."/>
            <person name="Miller M.E."/>
            <person name="Silverstein K.A.T."/>
            <person name="Henningsen E."/>
            <person name="Hirsch C.D."/>
            <person name="Visser B."/>
            <person name="Pretorius Z.A."/>
            <person name="Steffenson B.J."/>
            <person name="Schwessinger B."/>
            <person name="Dodds P.N."/>
            <person name="Figueroa M."/>
        </authorList>
    </citation>
    <scope>NUCLEOTIDE SEQUENCE [LARGE SCALE GENOMIC DNA]</scope>
    <source>
        <strain evidence="12">21-0</strain>
        <strain evidence="13 15">Ug99</strain>
    </source>
</reference>
<dbReference type="CDD" id="cd23800">
    <property type="entry name" value="UBCc_UBE2K"/>
    <property type="match status" value="1"/>
</dbReference>
<dbReference type="EMBL" id="VSWC01000196">
    <property type="protein sequence ID" value="KAA1065823.1"/>
    <property type="molecule type" value="Genomic_DNA"/>
</dbReference>
<dbReference type="SUPFAM" id="SSF54495">
    <property type="entry name" value="UBC-like"/>
    <property type="match status" value="1"/>
</dbReference>
<dbReference type="Gene3D" id="3.10.110.10">
    <property type="entry name" value="Ubiquitin Conjugating Enzyme"/>
    <property type="match status" value="1"/>
</dbReference>
<evidence type="ECO:0000256" key="5">
    <source>
        <dbReference type="ARBA" id="ARBA00022840"/>
    </source>
</evidence>
<keyword evidence="4 9" id="KW-0833">Ubl conjugation pathway</keyword>
<comment type="similarity">
    <text evidence="9">Belongs to the ubiquitin-conjugating enzyme family.</text>
</comment>
<dbReference type="PANTHER" id="PTHR24068">
    <property type="entry name" value="UBIQUITIN-CONJUGATING ENZYME E2"/>
    <property type="match status" value="1"/>
</dbReference>
<evidence type="ECO:0000256" key="8">
    <source>
        <dbReference type="PROSITE-ProRule" id="PRU10133"/>
    </source>
</evidence>
<organism evidence="12 14">
    <name type="scientific">Puccinia graminis f. sp. tritici</name>
    <dbReference type="NCBI Taxonomy" id="56615"/>
    <lineage>
        <taxon>Eukaryota</taxon>
        <taxon>Fungi</taxon>
        <taxon>Dikarya</taxon>
        <taxon>Basidiomycota</taxon>
        <taxon>Pucciniomycotina</taxon>
        <taxon>Pucciniomycetes</taxon>
        <taxon>Pucciniales</taxon>
        <taxon>Pucciniaceae</taxon>
        <taxon>Puccinia</taxon>
    </lineage>
</organism>
<keyword evidence="2" id="KW-0808">Transferase</keyword>
<dbReference type="EC" id="2.3.2.23" evidence="1"/>
<evidence type="ECO:0000256" key="2">
    <source>
        <dbReference type="ARBA" id="ARBA00022679"/>
    </source>
</evidence>
<evidence type="ECO:0000256" key="10">
    <source>
        <dbReference type="SAM" id="MobiDB-lite"/>
    </source>
</evidence>
<dbReference type="OrthoDB" id="9993688at2759"/>
<feature type="region of interest" description="Disordered" evidence="10">
    <location>
        <begin position="1"/>
        <end position="35"/>
    </location>
</feature>
<comment type="caution">
    <text evidence="12">The sequence shown here is derived from an EMBL/GenBank/DDBJ whole genome shotgun (WGS) entry which is preliminary data.</text>
</comment>
<evidence type="ECO:0000313" key="14">
    <source>
        <dbReference type="Proteomes" id="UP000324748"/>
    </source>
</evidence>
<dbReference type="GO" id="GO:0061631">
    <property type="term" value="F:ubiquitin conjugating enzyme activity"/>
    <property type="evidence" value="ECO:0007669"/>
    <property type="project" value="UniProtKB-EC"/>
</dbReference>
<dbReference type="EMBL" id="VDEP01000483">
    <property type="protein sequence ID" value="KAA1070892.1"/>
    <property type="molecule type" value="Genomic_DNA"/>
</dbReference>
<dbReference type="InterPro" id="IPR023313">
    <property type="entry name" value="UBQ-conjugating_AS"/>
</dbReference>
<dbReference type="Proteomes" id="UP000325313">
    <property type="component" value="Unassembled WGS sequence"/>
</dbReference>
<dbReference type="PROSITE" id="PS00183">
    <property type="entry name" value="UBC_1"/>
    <property type="match status" value="1"/>
</dbReference>
<dbReference type="InterPro" id="IPR000608">
    <property type="entry name" value="UBC"/>
</dbReference>
<evidence type="ECO:0000256" key="1">
    <source>
        <dbReference type="ARBA" id="ARBA00012486"/>
    </source>
</evidence>
<dbReference type="SMART" id="SM00212">
    <property type="entry name" value="UBCc"/>
    <property type="match status" value="1"/>
</dbReference>